<dbReference type="Gene3D" id="1.10.10.10">
    <property type="entry name" value="Winged helix-like DNA-binding domain superfamily/Winged helix DNA-binding domain"/>
    <property type="match status" value="1"/>
</dbReference>
<dbReference type="CDD" id="cd07377">
    <property type="entry name" value="WHTH_GntR"/>
    <property type="match status" value="1"/>
</dbReference>
<dbReference type="AlphaFoldDB" id="A0A4Y8LQ88"/>
<dbReference type="GO" id="GO:0003677">
    <property type="term" value="F:DNA binding"/>
    <property type="evidence" value="ECO:0007669"/>
    <property type="project" value="UniProtKB-KW"/>
</dbReference>
<dbReference type="SMART" id="SM00345">
    <property type="entry name" value="HTH_GNTR"/>
    <property type="match status" value="1"/>
</dbReference>
<dbReference type="Pfam" id="PF00392">
    <property type="entry name" value="GntR"/>
    <property type="match status" value="1"/>
</dbReference>
<name>A0A4Y8LQ88_9BACL</name>
<dbReference type="InterPro" id="IPR000524">
    <property type="entry name" value="Tscrpt_reg_HTH_GntR"/>
</dbReference>
<dbReference type="OrthoDB" id="9802328at2"/>
<keyword evidence="1" id="KW-0805">Transcription regulation</keyword>
<keyword evidence="6" id="KW-1185">Reference proteome</keyword>
<evidence type="ECO:0000259" key="4">
    <source>
        <dbReference type="PROSITE" id="PS50949"/>
    </source>
</evidence>
<organism evidence="5 6">
    <name type="scientific">Cohnella luojiensis</name>
    <dbReference type="NCBI Taxonomy" id="652876"/>
    <lineage>
        <taxon>Bacteria</taxon>
        <taxon>Bacillati</taxon>
        <taxon>Bacillota</taxon>
        <taxon>Bacilli</taxon>
        <taxon>Bacillales</taxon>
        <taxon>Paenibacillaceae</taxon>
        <taxon>Cohnella</taxon>
    </lineage>
</organism>
<gene>
    <name evidence="5" type="ORF">E2980_19120</name>
</gene>
<evidence type="ECO:0000313" key="6">
    <source>
        <dbReference type="Proteomes" id="UP000297900"/>
    </source>
</evidence>
<reference evidence="5 6" key="1">
    <citation type="submission" date="2019-03" db="EMBL/GenBank/DDBJ databases">
        <title>Cohnella endophytica sp. nov., a novel endophytic bacterium isolated from bark of Sonneratia apetala.</title>
        <authorList>
            <person name="Tuo L."/>
        </authorList>
    </citation>
    <scope>NUCLEOTIDE SEQUENCE [LARGE SCALE GENOMIC DNA]</scope>
    <source>
        <strain evidence="5 6">CCTCC AB 208254</strain>
    </source>
</reference>
<sequence>MKENQYFLQVDPQLTFNVNTQIKEQLKWLIGIGQMEAGDILPSASQLADELELNRNTVNWVYSQLRDEGLVTMQKGRGTQITGGSETKQLCEERKPMQQLLNNTIREAAAMGFDLKSFFVAGLAYSLLHPPYPASKLRILLVECRGHDHPFYRQSIERATNGEVETLFLDDISENKDAAREAVQRSHVIVTTLNHAEEAKALFAPFDSKVIVIGATIEASLLLEIAKLKQGTHVAFVCLGKTGGEWMANRIREAGINQLHFEIIGMNERERLNEAIQHLDKIYASAAVFPELKKMLPEKTELFPMKLEKSSENLLLELALQTAVKSGRS</sequence>
<proteinExistence type="predicted"/>
<evidence type="ECO:0000313" key="5">
    <source>
        <dbReference type="EMBL" id="TFE23463.1"/>
    </source>
</evidence>
<dbReference type="EMBL" id="SOMN01000034">
    <property type="protein sequence ID" value="TFE23463.1"/>
    <property type="molecule type" value="Genomic_DNA"/>
</dbReference>
<evidence type="ECO:0000256" key="3">
    <source>
        <dbReference type="ARBA" id="ARBA00023163"/>
    </source>
</evidence>
<dbReference type="GO" id="GO:0003700">
    <property type="term" value="F:DNA-binding transcription factor activity"/>
    <property type="evidence" value="ECO:0007669"/>
    <property type="project" value="InterPro"/>
</dbReference>
<feature type="domain" description="HTH gntR-type" evidence="4">
    <location>
        <begin position="16"/>
        <end position="84"/>
    </location>
</feature>
<dbReference type="RefSeq" id="WP_135153839.1">
    <property type="nucleotide sequence ID" value="NZ_SOMN01000034.1"/>
</dbReference>
<evidence type="ECO:0000256" key="1">
    <source>
        <dbReference type="ARBA" id="ARBA00023015"/>
    </source>
</evidence>
<protein>
    <submittedName>
        <fullName evidence="5">GntR family transcriptional regulator</fullName>
    </submittedName>
</protein>
<dbReference type="PROSITE" id="PS50949">
    <property type="entry name" value="HTH_GNTR"/>
    <property type="match status" value="1"/>
</dbReference>
<dbReference type="InterPro" id="IPR036388">
    <property type="entry name" value="WH-like_DNA-bd_sf"/>
</dbReference>
<accession>A0A4Y8LQ88</accession>
<keyword evidence="3" id="KW-0804">Transcription</keyword>
<dbReference type="PANTHER" id="PTHR38445">
    <property type="entry name" value="HTH-TYPE TRANSCRIPTIONAL REPRESSOR YTRA"/>
    <property type="match status" value="1"/>
</dbReference>
<evidence type="ECO:0000256" key="2">
    <source>
        <dbReference type="ARBA" id="ARBA00023125"/>
    </source>
</evidence>
<comment type="caution">
    <text evidence="5">The sequence shown here is derived from an EMBL/GenBank/DDBJ whole genome shotgun (WGS) entry which is preliminary data.</text>
</comment>
<keyword evidence="2" id="KW-0238">DNA-binding</keyword>
<dbReference type="PANTHER" id="PTHR38445:SF7">
    <property type="entry name" value="GNTR-FAMILY TRANSCRIPTIONAL REGULATOR"/>
    <property type="match status" value="1"/>
</dbReference>
<dbReference type="SUPFAM" id="SSF46785">
    <property type="entry name" value="Winged helix' DNA-binding domain"/>
    <property type="match status" value="1"/>
</dbReference>
<dbReference type="InterPro" id="IPR036390">
    <property type="entry name" value="WH_DNA-bd_sf"/>
</dbReference>
<dbReference type="Proteomes" id="UP000297900">
    <property type="component" value="Unassembled WGS sequence"/>
</dbReference>